<accession>A0A9P0KYJ1</accession>
<keyword evidence="3" id="KW-1185">Reference proteome</keyword>
<dbReference type="Proteomes" id="UP001152888">
    <property type="component" value="Unassembled WGS sequence"/>
</dbReference>
<evidence type="ECO:0000256" key="1">
    <source>
        <dbReference type="SAM" id="MobiDB-lite"/>
    </source>
</evidence>
<evidence type="ECO:0000313" key="2">
    <source>
        <dbReference type="EMBL" id="CAH1984157.1"/>
    </source>
</evidence>
<dbReference type="EMBL" id="CAKOFQ010006952">
    <property type="protein sequence ID" value="CAH1984157.1"/>
    <property type="molecule type" value="Genomic_DNA"/>
</dbReference>
<reference evidence="2" key="1">
    <citation type="submission" date="2022-03" db="EMBL/GenBank/DDBJ databases">
        <authorList>
            <person name="Sayadi A."/>
        </authorList>
    </citation>
    <scope>NUCLEOTIDE SEQUENCE</scope>
</reference>
<name>A0A9P0KYJ1_ACAOB</name>
<sequence>MLNGFCEKFQAKLLIRILALGNVIVGYLQQQRFMVGPSRRNIRRQKLSVDSGKSVVPNEESSDSKTNDDPHTNYSSSENSLDTIAEPETEYFELRQRDIFPGKFLLVKVCGGSRKKQFIDILPLCKM</sequence>
<protein>
    <submittedName>
        <fullName evidence="2">Uncharacterized protein</fullName>
    </submittedName>
</protein>
<feature type="compositionally biased region" description="Polar residues" evidence="1">
    <location>
        <begin position="72"/>
        <end position="82"/>
    </location>
</feature>
<comment type="caution">
    <text evidence="2">The sequence shown here is derived from an EMBL/GenBank/DDBJ whole genome shotgun (WGS) entry which is preliminary data.</text>
</comment>
<feature type="compositionally biased region" description="Basic and acidic residues" evidence="1">
    <location>
        <begin position="62"/>
        <end position="71"/>
    </location>
</feature>
<organism evidence="2 3">
    <name type="scientific">Acanthoscelides obtectus</name>
    <name type="common">Bean weevil</name>
    <name type="synonym">Bruchus obtectus</name>
    <dbReference type="NCBI Taxonomy" id="200917"/>
    <lineage>
        <taxon>Eukaryota</taxon>
        <taxon>Metazoa</taxon>
        <taxon>Ecdysozoa</taxon>
        <taxon>Arthropoda</taxon>
        <taxon>Hexapoda</taxon>
        <taxon>Insecta</taxon>
        <taxon>Pterygota</taxon>
        <taxon>Neoptera</taxon>
        <taxon>Endopterygota</taxon>
        <taxon>Coleoptera</taxon>
        <taxon>Polyphaga</taxon>
        <taxon>Cucujiformia</taxon>
        <taxon>Chrysomeloidea</taxon>
        <taxon>Chrysomelidae</taxon>
        <taxon>Bruchinae</taxon>
        <taxon>Bruchini</taxon>
        <taxon>Acanthoscelides</taxon>
    </lineage>
</organism>
<dbReference type="OrthoDB" id="6767476at2759"/>
<proteinExistence type="predicted"/>
<gene>
    <name evidence="2" type="ORF">ACAOBT_LOCUS15935</name>
</gene>
<feature type="region of interest" description="Disordered" evidence="1">
    <location>
        <begin position="46"/>
        <end position="84"/>
    </location>
</feature>
<dbReference type="AlphaFoldDB" id="A0A9P0KYJ1"/>
<evidence type="ECO:0000313" key="3">
    <source>
        <dbReference type="Proteomes" id="UP001152888"/>
    </source>
</evidence>